<dbReference type="AlphaFoldDB" id="A0A9W3B0G7"/>
<dbReference type="GeneID" id="106074856"/>
<protein>
    <submittedName>
        <fullName evidence="11">Y+L amino acid transporter 2-like isoform X1</fullName>
    </submittedName>
</protein>
<feature type="transmembrane region" description="Helical" evidence="9">
    <location>
        <begin position="192"/>
        <end position="214"/>
    </location>
</feature>
<dbReference type="FunFam" id="1.20.1740.10:FF:000003">
    <property type="entry name" value="Y+L amino acid transporter 1 isoform X1"/>
    <property type="match status" value="1"/>
</dbReference>
<evidence type="ECO:0000256" key="6">
    <source>
        <dbReference type="ARBA" id="ARBA00022989"/>
    </source>
</evidence>
<evidence type="ECO:0000256" key="7">
    <source>
        <dbReference type="ARBA" id="ARBA00023136"/>
    </source>
</evidence>
<evidence type="ECO:0000313" key="11">
    <source>
        <dbReference type="RefSeq" id="XP_055892966.1"/>
    </source>
</evidence>
<evidence type="ECO:0000256" key="4">
    <source>
        <dbReference type="ARBA" id="ARBA00022475"/>
    </source>
</evidence>
<feature type="transmembrane region" description="Helical" evidence="9">
    <location>
        <begin position="234"/>
        <end position="255"/>
    </location>
</feature>
<evidence type="ECO:0000256" key="5">
    <source>
        <dbReference type="ARBA" id="ARBA00022692"/>
    </source>
</evidence>
<comment type="similarity">
    <text evidence="2">Belongs to the amino acid-polyamine-organocation (APC) superfamily. L-type amino acid transporter (LAT) (TC 2.A.3.8) family.</text>
</comment>
<feature type="transmembrane region" description="Helical" evidence="9">
    <location>
        <begin position="450"/>
        <end position="469"/>
    </location>
</feature>
<comment type="subcellular location">
    <subcellularLocation>
        <location evidence="1">Cell membrane</location>
        <topology evidence="1">Multi-pass membrane protein</topology>
    </subcellularLocation>
</comment>
<feature type="transmembrane region" description="Helical" evidence="9">
    <location>
        <begin position="424"/>
        <end position="444"/>
    </location>
</feature>
<name>A0A9W3B0G7_BIOGL</name>
<dbReference type="InterPro" id="IPR002293">
    <property type="entry name" value="AA/rel_permease1"/>
</dbReference>
<evidence type="ECO:0000256" key="8">
    <source>
        <dbReference type="SAM" id="MobiDB-lite"/>
    </source>
</evidence>
<evidence type="ECO:0000256" key="1">
    <source>
        <dbReference type="ARBA" id="ARBA00004651"/>
    </source>
</evidence>
<dbReference type="InterPro" id="IPR050598">
    <property type="entry name" value="AminoAcid_Transporter"/>
</dbReference>
<gene>
    <name evidence="11" type="primary">LOC106074856</name>
</gene>
<dbReference type="GO" id="GO:0005886">
    <property type="term" value="C:plasma membrane"/>
    <property type="evidence" value="ECO:0007669"/>
    <property type="project" value="UniProtKB-SubCell"/>
</dbReference>
<dbReference type="GO" id="GO:0015179">
    <property type="term" value="F:L-amino acid transmembrane transporter activity"/>
    <property type="evidence" value="ECO:0007669"/>
    <property type="project" value="TreeGrafter"/>
</dbReference>
<dbReference type="OrthoDB" id="3257095at2759"/>
<evidence type="ECO:0000256" key="3">
    <source>
        <dbReference type="ARBA" id="ARBA00022448"/>
    </source>
</evidence>
<keyword evidence="5 9" id="KW-0812">Transmembrane</keyword>
<dbReference type="Gene3D" id="1.20.1740.10">
    <property type="entry name" value="Amino acid/polyamine transporter I"/>
    <property type="match status" value="1"/>
</dbReference>
<keyword evidence="10" id="KW-1185">Reference proteome</keyword>
<dbReference type="Proteomes" id="UP001165740">
    <property type="component" value="Chromosome 7"/>
</dbReference>
<dbReference type="PANTHER" id="PTHR11785:SF528">
    <property type="entry name" value="AMINO ACID TRANSPORTER PROTEIN JHI-21"/>
    <property type="match status" value="1"/>
</dbReference>
<feature type="transmembrane region" description="Helical" evidence="9">
    <location>
        <begin position="267"/>
        <end position="290"/>
    </location>
</feature>
<sequence>MSSAQDEMMSRKSSTSGASVTSSVSSSSTTVSIVEEIRLRQHLGLSNGVAIIVGIIVGSGIFVSPKGVLQEAGAIGPCLVIWGMCGIVCLLGAMCYGELGTAILKSGADYAYINEAYGNFPAFLYLWVAVVIILPTGNAISSLTFANYVLQPFFPACGPPGPLISLTAALCLTILTFINCCNVKWATRVQDIFTFTKILALVIIIITGVVKLAMGSTENFEAPFEGSTQEPGRIALAFYSGLFSYSGWNYLNFVTEEMKDPYKNLPRAIWISLPLVTVIYILANVAYFAVMTPAEMLASDAVAVTFADRTLGVMSWIMPVFVACSTFGSLNGAIFTSSRLFFVGARHGHLPGFLATINMKHFTPLPSLLFGCVTSLIMLSSNDIYVLINYASFVETLFIGMSVSGLLILRVTRPDLERPIRVNLFFPIFYFIICVFLIITPLTTSPKECLMGLIMILTGIPVYVLGVMWEKKPQGFRIAFCKFSKITQKLFYAVHEEIKED</sequence>
<evidence type="ECO:0000256" key="9">
    <source>
        <dbReference type="SAM" id="Phobius"/>
    </source>
</evidence>
<proteinExistence type="inferred from homology"/>
<dbReference type="PANTHER" id="PTHR11785">
    <property type="entry name" value="AMINO ACID TRANSPORTER"/>
    <property type="match status" value="1"/>
</dbReference>
<feature type="region of interest" description="Disordered" evidence="8">
    <location>
        <begin position="1"/>
        <end position="23"/>
    </location>
</feature>
<accession>A0A9W3B0G7</accession>
<feature type="compositionally biased region" description="Low complexity" evidence="8">
    <location>
        <begin position="13"/>
        <end position="23"/>
    </location>
</feature>
<feature type="transmembrane region" description="Helical" evidence="9">
    <location>
        <begin position="43"/>
        <end position="62"/>
    </location>
</feature>
<reference evidence="11" key="1">
    <citation type="submission" date="2025-08" db="UniProtKB">
        <authorList>
            <consortium name="RefSeq"/>
        </authorList>
    </citation>
    <scope>IDENTIFICATION</scope>
</reference>
<dbReference type="PIRSF" id="PIRSF006060">
    <property type="entry name" value="AA_transporter"/>
    <property type="match status" value="1"/>
</dbReference>
<dbReference type="Pfam" id="PF13520">
    <property type="entry name" value="AA_permease_2"/>
    <property type="match status" value="1"/>
</dbReference>
<keyword evidence="3" id="KW-0813">Transport</keyword>
<keyword evidence="4" id="KW-1003">Cell membrane</keyword>
<feature type="transmembrane region" description="Helical" evidence="9">
    <location>
        <begin position="362"/>
        <end position="381"/>
    </location>
</feature>
<dbReference type="RefSeq" id="XP_055892966.1">
    <property type="nucleotide sequence ID" value="XM_056036991.1"/>
</dbReference>
<keyword evidence="6 9" id="KW-1133">Transmembrane helix</keyword>
<organism evidence="10 11">
    <name type="scientific">Biomphalaria glabrata</name>
    <name type="common">Bloodfluke planorb</name>
    <name type="synonym">Freshwater snail</name>
    <dbReference type="NCBI Taxonomy" id="6526"/>
    <lineage>
        <taxon>Eukaryota</taxon>
        <taxon>Metazoa</taxon>
        <taxon>Spiralia</taxon>
        <taxon>Lophotrochozoa</taxon>
        <taxon>Mollusca</taxon>
        <taxon>Gastropoda</taxon>
        <taxon>Heterobranchia</taxon>
        <taxon>Euthyneura</taxon>
        <taxon>Panpulmonata</taxon>
        <taxon>Hygrophila</taxon>
        <taxon>Lymnaeoidea</taxon>
        <taxon>Planorbidae</taxon>
        <taxon>Biomphalaria</taxon>
    </lineage>
</organism>
<keyword evidence="7 9" id="KW-0472">Membrane</keyword>
<feature type="transmembrane region" description="Helical" evidence="9">
    <location>
        <begin position="74"/>
        <end position="96"/>
    </location>
</feature>
<feature type="transmembrane region" description="Helical" evidence="9">
    <location>
        <begin position="124"/>
        <end position="150"/>
    </location>
</feature>
<feature type="transmembrane region" description="Helical" evidence="9">
    <location>
        <begin position="387"/>
        <end position="412"/>
    </location>
</feature>
<evidence type="ECO:0000313" key="10">
    <source>
        <dbReference type="Proteomes" id="UP001165740"/>
    </source>
</evidence>
<feature type="transmembrane region" description="Helical" evidence="9">
    <location>
        <begin position="162"/>
        <end position="180"/>
    </location>
</feature>
<evidence type="ECO:0000256" key="2">
    <source>
        <dbReference type="ARBA" id="ARBA00007040"/>
    </source>
</evidence>
<feature type="transmembrane region" description="Helical" evidence="9">
    <location>
        <begin position="316"/>
        <end position="342"/>
    </location>
</feature>